<evidence type="ECO:0000313" key="3">
    <source>
        <dbReference type="EMBL" id="MCL6283793.1"/>
    </source>
</evidence>
<sequence length="356" mass="39152">MPRAAFYAPMKSPNSPVPSGDREMGRNLMRVLERAGYVPDLVSELRIYDKQGDTAHQNRLRAEAQDEATRLIRDLSDDTAIWVTYHSYYKSPDLLGPTVSRARGIPYVQIESTRASSRLTGPWAGFAQAAHRASDAADAIFYLTANDLITLERERFGDQKLVHLPPFLPNDTLPPAAALDGPMLTAAMMRAGDKLASYTLIAQTLDLLQGDWQLQIAGDGPARPQVEALMAPFGDKVRFLGQLDPDAMVETYQRAALFFWPGVNEAFGMVYLEAQAAGLPVVAQDRPGTRDILLPTEYPDPDDGPQALAERINQLRDSPAMRRDLGARARAMIARTHLLPSAAATLRDTLDDLVKG</sequence>
<dbReference type="InterPro" id="IPR050194">
    <property type="entry name" value="Glycosyltransferase_grp1"/>
</dbReference>
<dbReference type="Gene3D" id="3.40.50.2000">
    <property type="entry name" value="Glycogen Phosphorylase B"/>
    <property type="match status" value="2"/>
</dbReference>
<name>A0ABT0Q1N9_9RHOB</name>
<evidence type="ECO:0000256" key="1">
    <source>
        <dbReference type="SAM" id="MobiDB-lite"/>
    </source>
</evidence>
<evidence type="ECO:0000259" key="2">
    <source>
        <dbReference type="Pfam" id="PF00534"/>
    </source>
</evidence>
<comment type="caution">
    <text evidence="3">The sequence shown here is derived from an EMBL/GenBank/DDBJ whole genome shotgun (WGS) entry which is preliminary data.</text>
</comment>
<dbReference type="InterPro" id="IPR001296">
    <property type="entry name" value="Glyco_trans_1"/>
</dbReference>
<protein>
    <submittedName>
        <fullName evidence="3">Glycosyltransferase</fullName>
    </submittedName>
</protein>
<feature type="region of interest" description="Disordered" evidence="1">
    <location>
        <begin position="1"/>
        <end position="22"/>
    </location>
</feature>
<accession>A0ABT0Q1N9</accession>
<keyword evidence="4" id="KW-1185">Reference proteome</keyword>
<proteinExistence type="predicted"/>
<dbReference type="RefSeq" id="WP_249709630.1">
    <property type="nucleotide sequence ID" value="NZ_JAMFMB010000010.1"/>
</dbReference>
<reference evidence="3" key="1">
    <citation type="submission" date="2022-05" db="EMBL/GenBank/DDBJ databases">
        <authorList>
            <person name="Park J.-S."/>
        </authorList>
    </citation>
    <scope>NUCLEOTIDE SEQUENCE</scope>
    <source>
        <strain evidence="3">2012CJ41-6</strain>
    </source>
</reference>
<dbReference type="Pfam" id="PF00534">
    <property type="entry name" value="Glycos_transf_1"/>
    <property type="match status" value="1"/>
</dbReference>
<dbReference type="PANTHER" id="PTHR45947:SF3">
    <property type="entry name" value="SULFOQUINOVOSYL TRANSFERASE SQD2"/>
    <property type="match status" value="1"/>
</dbReference>
<dbReference type="SUPFAM" id="SSF53756">
    <property type="entry name" value="UDP-Glycosyltransferase/glycogen phosphorylase"/>
    <property type="match status" value="1"/>
</dbReference>
<dbReference type="EMBL" id="JAMFMB010000010">
    <property type="protein sequence ID" value="MCL6283793.1"/>
    <property type="molecule type" value="Genomic_DNA"/>
</dbReference>
<dbReference type="CDD" id="cd03801">
    <property type="entry name" value="GT4_PimA-like"/>
    <property type="match status" value="1"/>
</dbReference>
<dbReference type="PANTHER" id="PTHR45947">
    <property type="entry name" value="SULFOQUINOVOSYL TRANSFERASE SQD2"/>
    <property type="match status" value="1"/>
</dbReference>
<evidence type="ECO:0000313" key="4">
    <source>
        <dbReference type="Proteomes" id="UP001203880"/>
    </source>
</evidence>
<dbReference type="Proteomes" id="UP001203880">
    <property type="component" value="Unassembled WGS sequence"/>
</dbReference>
<gene>
    <name evidence="3" type="ORF">M3P21_09660</name>
</gene>
<organism evidence="3 4">
    <name type="scientific">Ruegeria spongiae</name>
    <dbReference type="NCBI Taxonomy" id="2942209"/>
    <lineage>
        <taxon>Bacteria</taxon>
        <taxon>Pseudomonadati</taxon>
        <taxon>Pseudomonadota</taxon>
        <taxon>Alphaproteobacteria</taxon>
        <taxon>Rhodobacterales</taxon>
        <taxon>Roseobacteraceae</taxon>
        <taxon>Ruegeria</taxon>
    </lineage>
</organism>
<feature type="domain" description="Glycosyl transferase family 1" evidence="2">
    <location>
        <begin position="207"/>
        <end position="331"/>
    </location>
</feature>